<evidence type="ECO:0000256" key="2">
    <source>
        <dbReference type="ARBA" id="ARBA00007441"/>
    </source>
</evidence>
<keyword evidence="4" id="KW-0808">Transferase</keyword>
<dbReference type="Pfam" id="PF00155">
    <property type="entry name" value="Aminotran_1_2"/>
    <property type="match status" value="1"/>
</dbReference>
<evidence type="ECO:0000256" key="3">
    <source>
        <dbReference type="ARBA" id="ARBA00022576"/>
    </source>
</evidence>
<gene>
    <name evidence="7" type="ORF">HK105_207253</name>
</gene>
<dbReference type="InterPro" id="IPR015424">
    <property type="entry name" value="PyrdxlP-dep_Trfase"/>
</dbReference>
<evidence type="ECO:0000256" key="4">
    <source>
        <dbReference type="ARBA" id="ARBA00022679"/>
    </source>
</evidence>
<evidence type="ECO:0000256" key="5">
    <source>
        <dbReference type="ARBA" id="ARBA00022898"/>
    </source>
</evidence>
<dbReference type="InterPro" id="IPR004839">
    <property type="entry name" value="Aminotransferase_I/II_large"/>
</dbReference>
<evidence type="ECO:0000313" key="7">
    <source>
        <dbReference type="EMBL" id="KAL2913251.1"/>
    </source>
</evidence>
<organism evidence="7 8">
    <name type="scientific">Polyrhizophydium stewartii</name>
    <dbReference type="NCBI Taxonomy" id="2732419"/>
    <lineage>
        <taxon>Eukaryota</taxon>
        <taxon>Fungi</taxon>
        <taxon>Fungi incertae sedis</taxon>
        <taxon>Chytridiomycota</taxon>
        <taxon>Chytridiomycota incertae sedis</taxon>
        <taxon>Chytridiomycetes</taxon>
        <taxon>Rhizophydiales</taxon>
        <taxon>Rhizophydiales incertae sedis</taxon>
        <taxon>Polyrhizophydium</taxon>
    </lineage>
</organism>
<evidence type="ECO:0000313" key="8">
    <source>
        <dbReference type="Proteomes" id="UP001527925"/>
    </source>
</evidence>
<keyword evidence="8" id="KW-1185">Reference proteome</keyword>
<dbReference type="InterPro" id="IPR015421">
    <property type="entry name" value="PyrdxlP-dep_Trfase_major"/>
</dbReference>
<dbReference type="InterPro" id="IPR050859">
    <property type="entry name" value="Class-I_PLP-dep_aminotransf"/>
</dbReference>
<comment type="caution">
    <text evidence="7">The sequence shown here is derived from an EMBL/GenBank/DDBJ whole genome shotgun (WGS) entry which is preliminary data.</text>
</comment>
<evidence type="ECO:0000256" key="1">
    <source>
        <dbReference type="ARBA" id="ARBA00001933"/>
    </source>
</evidence>
<dbReference type="Gene3D" id="3.40.640.10">
    <property type="entry name" value="Type I PLP-dependent aspartate aminotransferase-like (Major domain)"/>
    <property type="match status" value="1"/>
</dbReference>
<dbReference type="PANTHER" id="PTHR42790">
    <property type="entry name" value="AMINOTRANSFERASE"/>
    <property type="match status" value="1"/>
</dbReference>
<keyword evidence="3" id="KW-0032">Aminotransferase</keyword>
<protein>
    <recommendedName>
        <fullName evidence="6">Aminotransferase class I/classII large domain-containing protein</fullName>
    </recommendedName>
</protein>
<feature type="domain" description="Aminotransferase class I/classII large" evidence="6">
    <location>
        <begin position="110"/>
        <end position="410"/>
    </location>
</feature>
<reference evidence="7 8" key="1">
    <citation type="submission" date="2023-09" db="EMBL/GenBank/DDBJ databases">
        <title>Pangenome analysis of Batrachochytrium dendrobatidis and related Chytrids.</title>
        <authorList>
            <person name="Yacoub M.N."/>
            <person name="Stajich J.E."/>
            <person name="James T.Y."/>
        </authorList>
    </citation>
    <scope>NUCLEOTIDE SEQUENCE [LARGE SCALE GENOMIC DNA]</scope>
    <source>
        <strain evidence="7 8">JEL0888</strain>
    </source>
</reference>
<proteinExistence type="inferred from homology"/>
<dbReference type="Proteomes" id="UP001527925">
    <property type="component" value="Unassembled WGS sequence"/>
</dbReference>
<dbReference type="SUPFAM" id="SSF53383">
    <property type="entry name" value="PLP-dependent transferases"/>
    <property type="match status" value="1"/>
</dbReference>
<comment type="cofactor">
    <cofactor evidence="1">
        <name>pyridoxal 5'-phosphate</name>
        <dbReference type="ChEBI" id="CHEBI:597326"/>
    </cofactor>
</comment>
<evidence type="ECO:0000259" key="6">
    <source>
        <dbReference type="Pfam" id="PF00155"/>
    </source>
</evidence>
<sequence length="419" mass="45916">MTTSDARPITDYARFISPLAAARKPSAIRALQHLNKVPGMISLGGGMPHPSTFPFAKLQITLQDGSVIDLSEDLVKQSLQYSSTAGLDGLVSWVRNFQVLEHGRAADSFDICMGNGSQDVLSKAFDAVLSPGDTILIESPAYVGVLAYLRPMGLNLAEVPVDAEGLSPDALDTMLAAWPAGKPMPRVLYTVPIAGNPTGVTTTVERKQRIYQIARKYNILILEDDPYYFLQFGEKRDPSYFSMDVDGRVLRFDSISKILSGGARIGWVTGPKQLVDRIILHSMSTILHPSGLSQALVLAVLEKWGVDGLQKHAREVAAFYKDKRDAFVASARRHLDGVAEFTVPTAGMFVWLKLIGIEDSFELISTKAVDKKVVLVPGTEFLPNQRPTPYVRASYSIASKEDIDTALERLRALVLEARK</sequence>
<dbReference type="EMBL" id="JADGIZ020000049">
    <property type="protein sequence ID" value="KAL2913251.1"/>
    <property type="molecule type" value="Genomic_DNA"/>
</dbReference>
<keyword evidence="5" id="KW-0663">Pyridoxal phosphate</keyword>
<accession>A0ABR4N137</accession>
<dbReference type="PANTHER" id="PTHR42790:SF19">
    <property type="entry name" value="KYNURENINE_ALPHA-AMINOADIPATE AMINOTRANSFERASE, MITOCHONDRIAL"/>
    <property type="match status" value="1"/>
</dbReference>
<dbReference type="CDD" id="cd00609">
    <property type="entry name" value="AAT_like"/>
    <property type="match status" value="1"/>
</dbReference>
<comment type="similarity">
    <text evidence="2">Belongs to the class-I pyridoxal-phosphate-dependent aminotransferase family.</text>
</comment>
<name>A0ABR4N137_9FUNG</name>